<protein>
    <submittedName>
        <fullName evidence="2">Uncharacterized protein</fullName>
    </submittedName>
</protein>
<proteinExistence type="predicted"/>
<gene>
    <name evidence="2" type="ORF">UFOVP879_1</name>
</gene>
<reference evidence="2" key="1">
    <citation type="submission" date="2020-05" db="EMBL/GenBank/DDBJ databases">
        <authorList>
            <person name="Chiriac C."/>
            <person name="Salcher M."/>
            <person name="Ghai R."/>
            <person name="Kavagutti S V."/>
        </authorList>
    </citation>
    <scope>NUCLEOTIDE SEQUENCE</scope>
</reference>
<name>A0A6J5PEM7_9CAUD</name>
<accession>A0A6J5PEM7</accession>
<dbReference type="EMBL" id="LR796827">
    <property type="protein sequence ID" value="CAB4168346.1"/>
    <property type="molecule type" value="Genomic_DNA"/>
</dbReference>
<organism evidence="2">
    <name type="scientific">uncultured Caudovirales phage</name>
    <dbReference type="NCBI Taxonomy" id="2100421"/>
    <lineage>
        <taxon>Viruses</taxon>
        <taxon>Duplodnaviria</taxon>
        <taxon>Heunggongvirae</taxon>
        <taxon>Uroviricota</taxon>
        <taxon>Caudoviricetes</taxon>
        <taxon>Peduoviridae</taxon>
        <taxon>Maltschvirus</taxon>
        <taxon>Maltschvirus maltsch</taxon>
    </lineage>
</organism>
<feature type="region of interest" description="Disordered" evidence="1">
    <location>
        <begin position="1"/>
        <end position="55"/>
    </location>
</feature>
<feature type="non-terminal residue" evidence="2">
    <location>
        <position position="320"/>
    </location>
</feature>
<evidence type="ECO:0000256" key="1">
    <source>
        <dbReference type="SAM" id="MobiDB-lite"/>
    </source>
</evidence>
<sequence>MSTNVDKSLNRAPLGMPADAPEEEGDDFEVEIDLEEGEEEEEEEEEDDGFNDNLAEELDESVLSTLVSDLLADFEDDISSRKDWIQTYVDGLELLGLKTEDRTEPWPGASGVYHPLLSEALVKFQAETMMETFPSAGPVKTQIIGKETPKKKEAAVRVQDDMNYQLTDRMVEYRPEHERMLWGLGLAGNAFKKVFYDPALARQTSQFVPAEDVVVPYGASSLQTSSRVTHVMRKTPNELRKLQAAGFYVDVELGDPTDSFDEIEKKIAEKMGFRASSDDRYKILEMHVELDLEGYEDEDEDGEPTGIALPYVVTVEKSTE</sequence>
<feature type="compositionally biased region" description="Acidic residues" evidence="1">
    <location>
        <begin position="20"/>
        <end position="55"/>
    </location>
</feature>
<evidence type="ECO:0000313" key="2">
    <source>
        <dbReference type="EMBL" id="CAB4168346.1"/>
    </source>
</evidence>